<evidence type="ECO:0000313" key="3">
    <source>
        <dbReference type="Proteomes" id="UP000248806"/>
    </source>
</evidence>
<sequence length="268" mass="30457">MEPIARSRRVGRLLFLASLGSIFSFFLSYVIFYIVIPFDLSRNLPLILLLAVPYLFDLVCRITVIVLFPFFYALHAHSSETLKKWDKVGFFLLYSSLILSLGSTFFVSFGLAFLNWLAVPWGVMRFLLIFIAEPFDVLIPLAMGLGTFWLALCIRRMRVIRYARTIAWSFWVVGGIALFSCVLSLFNDLARQVMPKNSVLAPLIELLNNPQISAGIATTQTFLFQIAPYPLLCALAFSGYALLRTVEQPKDEPMLIQQETSQSFRVDK</sequence>
<keyword evidence="1" id="KW-1133">Transmembrane helix</keyword>
<comment type="caution">
    <text evidence="2">The sequence shown here is derived from an EMBL/GenBank/DDBJ whole genome shotgun (WGS) entry which is preliminary data.</text>
</comment>
<name>A0A326U8N3_THEHA</name>
<keyword evidence="1" id="KW-0472">Membrane</keyword>
<accession>A0A326U8N3</accession>
<feature type="transmembrane region" description="Helical" evidence="1">
    <location>
        <begin position="12"/>
        <end position="35"/>
    </location>
</feature>
<protein>
    <submittedName>
        <fullName evidence="2">Uncharacterized protein</fullName>
    </submittedName>
</protein>
<feature type="transmembrane region" description="Helical" evidence="1">
    <location>
        <begin position="137"/>
        <end position="154"/>
    </location>
</feature>
<feature type="transmembrane region" description="Helical" evidence="1">
    <location>
        <begin position="47"/>
        <end position="71"/>
    </location>
</feature>
<feature type="transmembrane region" description="Helical" evidence="1">
    <location>
        <begin position="166"/>
        <end position="186"/>
    </location>
</feature>
<keyword evidence="1" id="KW-0812">Transmembrane</keyword>
<feature type="transmembrane region" description="Helical" evidence="1">
    <location>
        <begin position="222"/>
        <end position="243"/>
    </location>
</feature>
<reference evidence="2 3" key="1">
    <citation type="submission" date="2018-06" db="EMBL/GenBank/DDBJ databases">
        <title>Genomic Encyclopedia of Archaeal and Bacterial Type Strains, Phase II (KMG-II): from individual species to whole genera.</title>
        <authorList>
            <person name="Goeker M."/>
        </authorList>
    </citation>
    <scope>NUCLEOTIDE SEQUENCE [LARGE SCALE GENOMIC DNA]</scope>
    <source>
        <strain evidence="2 3">ATCC BAA-1881</strain>
    </source>
</reference>
<organism evidence="2 3">
    <name type="scientific">Thermosporothrix hazakensis</name>
    <dbReference type="NCBI Taxonomy" id="644383"/>
    <lineage>
        <taxon>Bacteria</taxon>
        <taxon>Bacillati</taxon>
        <taxon>Chloroflexota</taxon>
        <taxon>Ktedonobacteria</taxon>
        <taxon>Ktedonobacterales</taxon>
        <taxon>Thermosporotrichaceae</taxon>
        <taxon>Thermosporothrix</taxon>
    </lineage>
</organism>
<gene>
    <name evidence="2" type="ORF">EI42_03364</name>
</gene>
<evidence type="ECO:0000256" key="1">
    <source>
        <dbReference type="SAM" id="Phobius"/>
    </source>
</evidence>
<dbReference type="AlphaFoldDB" id="A0A326U8N3"/>
<evidence type="ECO:0000313" key="2">
    <source>
        <dbReference type="EMBL" id="PZW27986.1"/>
    </source>
</evidence>
<keyword evidence="3" id="KW-1185">Reference proteome</keyword>
<dbReference type="Proteomes" id="UP000248806">
    <property type="component" value="Unassembled WGS sequence"/>
</dbReference>
<proteinExistence type="predicted"/>
<feature type="transmembrane region" description="Helical" evidence="1">
    <location>
        <begin position="91"/>
        <end position="117"/>
    </location>
</feature>
<dbReference type="EMBL" id="QKUF01000011">
    <property type="protein sequence ID" value="PZW27986.1"/>
    <property type="molecule type" value="Genomic_DNA"/>
</dbReference>